<name>X1LX90_9ZZZZ</name>
<evidence type="ECO:0008006" key="3">
    <source>
        <dbReference type="Google" id="ProtNLM"/>
    </source>
</evidence>
<evidence type="ECO:0000313" key="2">
    <source>
        <dbReference type="EMBL" id="GAH98763.1"/>
    </source>
</evidence>
<dbReference type="NCBIfam" id="TIGR00621">
    <property type="entry name" value="ssb"/>
    <property type="match status" value="1"/>
</dbReference>
<organism evidence="2">
    <name type="scientific">marine sediment metagenome</name>
    <dbReference type="NCBI Taxonomy" id="412755"/>
    <lineage>
        <taxon>unclassified sequences</taxon>
        <taxon>metagenomes</taxon>
        <taxon>ecological metagenomes</taxon>
    </lineage>
</organism>
<dbReference type="AlphaFoldDB" id="X1LX90"/>
<reference evidence="2" key="1">
    <citation type="journal article" date="2014" name="Front. Microbiol.">
        <title>High frequency of phylogenetically diverse reductive dehalogenase-homologous genes in deep subseafloor sedimentary metagenomes.</title>
        <authorList>
            <person name="Kawai M."/>
            <person name="Futagami T."/>
            <person name="Toyoda A."/>
            <person name="Takaki Y."/>
            <person name="Nishi S."/>
            <person name="Hori S."/>
            <person name="Arai W."/>
            <person name="Tsubouchi T."/>
            <person name="Morono Y."/>
            <person name="Uchiyama I."/>
            <person name="Ito T."/>
            <person name="Fujiyama A."/>
            <person name="Inagaki F."/>
            <person name="Takami H."/>
        </authorList>
    </citation>
    <scope>NUCLEOTIDE SEQUENCE</scope>
    <source>
        <strain evidence="2">Expedition CK06-06</strain>
    </source>
</reference>
<dbReference type="InterPro" id="IPR000424">
    <property type="entry name" value="Primosome_PriB/ssb"/>
</dbReference>
<dbReference type="PROSITE" id="PS50935">
    <property type="entry name" value="SSB"/>
    <property type="match status" value="1"/>
</dbReference>
<dbReference type="SUPFAM" id="SSF50249">
    <property type="entry name" value="Nucleic acid-binding proteins"/>
    <property type="match status" value="1"/>
</dbReference>
<protein>
    <recommendedName>
        <fullName evidence="3">Single-stranded DNA-binding protein</fullName>
    </recommendedName>
</protein>
<dbReference type="GO" id="GO:0009295">
    <property type="term" value="C:nucleoid"/>
    <property type="evidence" value="ECO:0007669"/>
    <property type="project" value="TreeGrafter"/>
</dbReference>
<dbReference type="Gene3D" id="2.40.50.140">
    <property type="entry name" value="Nucleic acid-binding proteins"/>
    <property type="match status" value="1"/>
</dbReference>
<dbReference type="PANTHER" id="PTHR10302:SF27">
    <property type="entry name" value="SINGLE-STRANDED DNA-BINDING PROTEIN"/>
    <property type="match status" value="1"/>
</dbReference>
<proteinExistence type="predicted"/>
<dbReference type="CDD" id="cd04496">
    <property type="entry name" value="SSB_OBF"/>
    <property type="match status" value="1"/>
</dbReference>
<dbReference type="GO" id="GO:0006260">
    <property type="term" value="P:DNA replication"/>
    <property type="evidence" value="ECO:0007669"/>
    <property type="project" value="InterPro"/>
</dbReference>
<evidence type="ECO:0000256" key="1">
    <source>
        <dbReference type="ARBA" id="ARBA00023125"/>
    </source>
</evidence>
<comment type="caution">
    <text evidence="2">The sequence shown here is derived from an EMBL/GenBank/DDBJ whole genome shotgun (WGS) entry which is preliminary data.</text>
</comment>
<accession>X1LX90</accession>
<dbReference type="Pfam" id="PF00436">
    <property type="entry name" value="SSB"/>
    <property type="match status" value="1"/>
</dbReference>
<dbReference type="GO" id="GO:0003697">
    <property type="term" value="F:single-stranded DNA binding"/>
    <property type="evidence" value="ECO:0007669"/>
    <property type="project" value="InterPro"/>
</dbReference>
<dbReference type="InterPro" id="IPR011344">
    <property type="entry name" value="ssDNA-bd"/>
</dbReference>
<gene>
    <name evidence="2" type="ORF">S06H3_01766</name>
</gene>
<dbReference type="InterPro" id="IPR012340">
    <property type="entry name" value="NA-bd_OB-fold"/>
</dbReference>
<dbReference type="PANTHER" id="PTHR10302">
    <property type="entry name" value="SINGLE-STRANDED DNA-BINDING PROTEIN"/>
    <property type="match status" value="1"/>
</dbReference>
<dbReference type="EMBL" id="BARV01000465">
    <property type="protein sequence ID" value="GAH98763.1"/>
    <property type="molecule type" value="Genomic_DNA"/>
</dbReference>
<keyword evidence="1" id="KW-0238">DNA-binding</keyword>
<sequence length="60" mass="6747">MASLSKVILIGNLGNDPEMRFTPNGKAVTSFRLATNYRYTTSAGESREETDWFRITVFGK</sequence>